<keyword evidence="1" id="KW-0812">Transmembrane</keyword>
<proteinExistence type="predicted"/>
<name>A0A2T5I5Q2_9PROT</name>
<feature type="transmembrane region" description="Helical" evidence="1">
    <location>
        <begin position="242"/>
        <end position="259"/>
    </location>
</feature>
<feature type="transmembrane region" description="Helical" evidence="1">
    <location>
        <begin position="458"/>
        <end position="478"/>
    </location>
</feature>
<dbReference type="AlphaFoldDB" id="A0A2T5I5Q2"/>
<feature type="transmembrane region" description="Helical" evidence="1">
    <location>
        <begin position="318"/>
        <end position="339"/>
    </location>
</feature>
<keyword evidence="1" id="KW-1133">Transmembrane helix</keyword>
<gene>
    <name evidence="2" type="ORF">C8R21_13320</name>
</gene>
<feature type="transmembrane region" description="Helical" evidence="1">
    <location>
        <begin position="66"/>
        <end position="88"/>
    </location>
</feature>
<feature type="transmembrane region" description="Helical" evidence="1">
    <location>
        <begin position="292"/>
        <end position="311"/>
    </location>
</feature>
<feature type="transmembrane region" description="Helical" evidence="1">
    <location>
        <begin position="271"/>
        <end position="286"/>
    </location>
</feature>
<feature type="transmembrane region" description="Helical" evidence="1">
    <location>
        <begin position="189"/>
        <end position="210"/>
    </location>
</feature>
<dbReference type="Proteomes" id="UP000244152">
    <property type="component" value="Unassembled WGS sequence"/>
</dbReference>
<feature type="transmembrane region" description="Helical" evidence="1">
    <location>
        <begin position="409"/>
        <end position="428"/>
    </location>
</feature>
<feature type="transmembrane region" description="Helical" evidence="1">
    <location>
        <begin position="768"/>
        <end position="788"/>
    </location>
</feature>
<feature type="transmembrane region" description="Helical" evidence="1">
    <location>
        <begin position="100"/>
        <end position="118"/>
    </location>
</feature>
<dbReference type="EMBL" id="QAOK01000033">
    <property type="protein sequence ID" value="PTQ79156.1"/>
    <property type="molecule type" value="Genomic_DNA"/>
</dbReference>
<evidence type="ECO:0000256" key="1">
    <source>
        <dbReference type="SAM" id="Phobius"/>
    </source>
</evidence>
<reference evidence="2 3" key="1">
    <citation type="submission" date="2018-04" db="EMBL/GenBank/DDBJ databases">
        <title>Active sludge and wastewater microbial communities from Klosterneuburg, Austria.</title>
        <authorList>
            <person name="Wagner M."/>
        </authorList>
    </citation>
    <scope>NUCLEOTIDE SEQUENCE [LARGE SCALE GENOMIC DNA]</scope>
    <source>
        <strain evidence="2 3">Nl12</strain>
    </source>
</reference>
<comment type="caution">
    <text evidence="2">The sequence shown here is derived from an EMBL/GenBank/DDBJ whole genome shotgun (WGS) entry which is preliminary data.</text>
</comment>
<organism evidence="2 3">
    <name type="scientific">Nitrosospira multiformis</name>
    <dbReference type="NCBI Taxonomy" id="1231"/>
    <lineage>
        <taxon>Bacteria</taxon>
        <taxon>Pseudomonadati</taxon>
        <taxon>Pseudomonadota</taxon>
        <taxon>Betaproteobacteria</taxon>
        <taxon>Nitrosomonadales</taxon>
        <taxon>Nitrosomonadaceae</taxon>
        <taxon>Nitrosospira</taxon>
    </lineage>
</organism>
<evidence type="ECO:0000313" key="3">
    <source>
        <dbReference type="Proteomes" id="UP000244152"/>
    </source>
</evidence>
<sequence>MLLQLIRDVSFKKLFLPQYVLYYPAALLVAAVTYLVTLVDPLKYPLARFLSEGGGISGLPEFAVKLFTPAHVAAAVMLVALFFLIVYIERKSRSISAALLAGRGFPFYVFVAALFIWFSQAFLYPGVLLAGDSNFHIARIAHFRYGLEEARLIYWNNYWHLGMPEYQFTGPLLFWLGGVIDLLFSDPYFTAKLVLFVAQFSSGVFLFVYLRVLQLDRFASLIGAVAYCGAWAHLHMLLYKGALPQAIIFTLLPLGLLYIEKLARIKRYSTWYWPGLATVLAALFINHPSNGFFGALYLALYSLLSMTVGRFSWRIGPLLLSAAVAAILISLFLLVPVLVERDWVTMENPGSLISFVSPKLESLSYLLLWHYGNTGPGSNFFAYMGLSVLALAALSVYHLKDATSDQKRLLAVLLILWVLSFFLTGPHIRQSTFILLFTAILAGIGVSRITWKENSTMPALLILLLLLDLGTIAIQPVARTDKEYFATGAEELSRNHASERVLISASYSGDFGISIWDGGPMMSYPVQQLGVPFAYSVPMSHNYVAAAVKQAEHDLQLNKKLSKSSLDMLSLLNVGYIVNDNGKNLGFSEQYPETVYVDALGKAIPIAGATPVVFSTVLDDKIPEKILDKPILWDEEFVLPYPTRTGKVYKFLKSVIDEMGFDPESRTVSKIFIREASPIPKSESKGPLAARILDYKVDIGEVILKVESEDAGWARLAHAWYPALEVIHNGIKIEAFQDAIGQIVVPVVSGINEYSLTPTLTPLRQATLWISLIAFLGIWISTGAFRYFQAKKRGYASE</sequence>
<feature type="transmembrane region" description="Helical" evidence="1">
    <location>
        <begin position="380"/>
        <end position="397"/>
    </location>
</feature>
<keyword evidence="1" id="KW-0472">Membrane</keyword>
<evidence type="ECO:0000313" key="2">
    <source>
        <dbReference type="EMBL" id="PTQ79156.1"/>
    </source>
</evidence>
<accession>A0A2T5I5Q2</accession>
<feature type="transmembrane region" description="Helical" evidence="1">
    <location>
        <begin position="217"/>
        <end position="236"/>
    </location>
</feature>
<protein>
    <submittedName>
        <fullName evidence="2">6-pyruvoyl-tetrahydropterin synthase-like protein</fullName>
    </submittedName>
</protein>
<feature type="transmembrane region" description="Helical" evidence="1">
    <location>
        <begin position="434"/>
        <end position="451"/>
    </location>
</feature>
<feature type="transmembrane region" description="Helical" evidence="1">
    <location>
        <begin position="20"/>
        <end position="39"/>
    </location>
</feature>